<evidence type="ECO:0000313" key="2">
    <source>
        <dbReference type="EMBL" id="KAF0852501.1"/>
    </source>
</evidence>
<feature type="transmembrane region" description="Helical" evidence="1">
    <location>
        <begin position="23"/>
        <end position="41"/>
    </location>
</feature>
<keyword evidence="3" id="KW-1185">Reference proteome</keyword>
<name>A0A8K0AHN0_ANDGO</name>
<dbReference type="EMBL" id="VRVR01000033">
    <property type="protein sequence ID" value="KAF0852501.1"/>
    <property type="molecule type" value="Genomic_DNA"/>
</dbReference>
<dbReference type="Proteomes" id="UP000799049">
    <property type="component" value="Unassembled WGS sequence"/>
</dbReference>
<organism evidence="2 3">
    <name type="scientific">Andalucia godoyi</name>
    <name type="common">Flagellate</name>
    <dbReference type="NCBI Taxonomy" id="505711"/>
    <lineage>
        <taxon>Eukaryota</taxon>
        <taxon>Discoba</taxon>
        <taxon>Jakobida</taxon>
        <taxon>Andalucina</taxon>
        <taxon>Andaluciidae</taxon>
        <taxon>Andalucia</taxon>
    </lineage>
</organism>
<evidence type="ECO:0000256" key="1">
    <source>
        <dbReference type="SAM" id="Phobius"/>
    </source>
</evidence>
<proteinExistence type="predicted"/>
<gene>
    <name evidence="2" type="ORF">ANDGO_06446</name>
</gene>
<evidence type="ECO:0000313" key="3">
    <source>
        <dbReference type="Proteomes" id="UP000799049"/>
    </source>
</evidence>
<keyword evidence="1" id="KW-1133">Transmembrane helix</keyword>
<reference evidence="2" key="1">
    <citation type="submission" date="2019-09" db="EMBL/GenBank/DDBJ databases">
        <title>The Mitochondrial Proteome of the Jakobid, Andalucia godoyi, a Protist With the Most Gene-Rich and Bacteria-Like Mitochondrial Genome.</title>
        <authorList>
            <person name="Gray M.W."/>
            <person name="Burger G."/>
            <person name="Derelle R."/>
            <person name="Klimes V."/>
            <person name="Leger M."/>
            <person name="Sarrasin M."/>
            <person name="Vlcek C."/>
            <person name="Roger A.J."/>
            <person name="Elias M."/>
            <person name="Lang B.F."/>
        </authorList>
    </citation>
    <scope>NUCLEOTIDE SEQUENCE</scope>
    <source>
        <strain evidence="2">And28</strain>
    </source>
</reference>
<sequence>MTIIDAIKSEFAIPEKRSKTLRFLRNIGIVVGAIVVIKNYGDFFLPPPAEELAKMVQEQAAQQMQLMQQIQ</sequence>
<accession>A0A8K0AHN0</accession>
<protein>
    <submittedName>
        <fullName evidence="2">Mitochondrial translocase of outer membrane Tom6 subunit</fullName>
    </submittedName>
</protein>
<keyword evidence="1" id="KW-0812">Transmembrane</keyword>
<comment type="caution">
    <text evidence="2">The sequence shown here is derived from an EMBL/GenBank/DDBJ whole genome shotgun (WGS) entry which is preliminary data.</text>
</comment>
<keyword evidence="1" id="KW-0472">Membrane</keyword>
<dbReference type="AlphaFoldDB" id="A0A8K0AHN0"/>